<protein>
    <submittedName>
        <fullName evidence="1">Uncharacterized protein</fullName>
    </submittedName>
</protein>
<name>A0A2S9QBA8_9HYPH</name>
<evidence type="ECO:0000313" key="1">
    <source>
        <dbReference type="EMBL" id="PRH86600.1"/>
    </source>
</evidence>
<evidence type="ECO:0000313" key="2">
    <source>
        <dbReference type="Proteomes" id="UP000237682"/>
    </source>
</evidence>
<gene>
    <name evidence="1" type="ORF">C5L14_14825</name>
</gene>
<dbReference type="EMBL" id="PUEJ01000005">
    <property type="protein sequence ID" value="PRH86600.1"/>
    <property type="molecule type" value="Genomic_DNA"/>
</dbReference>
<keyword evidence="2" id="KW-1185">Reference proteome</keyword>
<sequence>MEAPVYFVVSVIRMPFSGWPRSENRAAPPGMFDVLKAKVRSLGTALRLWFFVSTRLGDLRPIRQIPQRFRTKRVWTERILNLILVIDGRARSETIARLLNVVIFMDCRHLFLRSRMDVSSVPGSRAGRNGLFRRGSRLTSSTVRTCLAGAEERPAGRAC</sequence>
<dbReference type="Proteomes" id="UP000237682">
    <property type="component" value="Unassembled WGS sequence"/>
</dbReference>
<reference evidence="1 2" key="1">
    <citation type="submission" date="2018-02" db="EMBL/GenBank/DDBJ databases">
        <title>Whole genome sequencing of endophytic bacterium.</title>
        <authorList>
            <person name="Eedara R."/>
            <person name="Podile A.R."/>
        </authorList>
    </citation>
    <scope>NUCLEOTIDE SEQUENCE [LARGE SCALE GENOMIC DNA]</scope>
    <source>
        <strain evidence="1 2">RP1T</strain>
    </source>
</reference>
<comment type="caution">
    <text evidence="1">The sequence shown here is derived from an EMBL/GenBank/DDBJ whole genome shotgun (WGS) entry which is preliminary data.</text>
</comment>
<dbReference type="AlphaFoldDB" id="A0A2S9QBA8"/>
<accession>A0A2S9QBA8</accession>
<organism evidence="1 2">
    <name type="scientific">Labrys okinawensis</name>
    <dbReference type="NCBI Taxonomy" id="346911"/>
    <lineage>
        <taxon>Bacteria</taxon>
        <taxon>Pseudomonadati</taxon>
        <taxon>Pseudomonadota</taxon>
        <taxon>Alphaproteobacteria</taxon>
        <taxon>Hyphomicrobiales</taxon>
        <taxon>Xanthobacteraceae</taxon>
        <taxon>Labrys</taxon>
    </lineage>
</organism>
<proteinExistence type="predicted"/>